<name>A0AAV5QML8_9ASCO</name>
<sequence>MAKKGPYIPPAPKEIQKRYWAFFALFGGLYTTIVMSVPFYRKYVLGEDEYGIRRGEILPNGQIRIFSEYEIQERERERKQKSWLYQLFGNNDK</sequence>
<evidence type="ECO:0000256" key="1">
    <source>
        <dbReference type="SAM" id="Phobius"/>
    </source>
</evidence>
<keyword evidence="1" id="KW-0472">Membrane</keyword>
<evidence type="ECO:0000313" key="3">
    <source>
        <dbReference type="Proteomes" id="UP001360560"/>
    </source>
</evidence>
<keyword evidence="3" id="KW-1185">Reference proteome</keyword>
<proteinExistence type="predicted"/>
<dbReference type="AlphaFoldDB" id="A0AAV5QML8"/>
<evidence type="ECO:0000313" key="2">
    <source>
        <dbReference type="EMBL" id="GMM36023.1"/>
    </source>
</evidence>
<protein>
    <submittedName>
        <fullName evidence="2">Uncharacterized protein</fullName>
    </submittedName>
</protein>
<feature type="transmembrane region" description="Helical" evidence="1">
    <location>
        <begin position="20"/>
        <end position="40"/>
    </location>
</feature>
<gene>
    <name evidence="2" type="ORF">DASC09_033480</name>
</gene>
<accession>A0AAV5QML8</accession>
<organism evidence="2 3">
    <name type="scientific">Saccharomycopsis crataegensis</name>
    <dbReference type="NCBI Taxonomy" id="43959"/>
    <lineage>
        <taxon>Eukaryota</taxon>
        <taxon>Fungi</taxon>
        <taxon>Dikarya</taxon>
        <taxon>Ascomycota</taxon>
        <taxon>Saccharomycotina</taxon>
        <taxon>Saccharomycetes</taxon>
        <taxon>Saccharomycopsidaceae</taxon>
        <taxon>Saccharomycopsis</taxon>
    </lineage>
</organism>
<comment type="caution">
    <text evidence="2">The sequence shown here is derived from an EMBL/GenBank/DDBJ whole genome shotgun (WGS) entry which is preliminary data.</text>
</comment>
<dbReference type="Proteomes" id="UP001360560">
    <property type="component" value="Unassembled WGS sequence"/>
</dbReference>
<dbReference type="RefSeq" id="XP_064853019.1">
    <property type="nucleotide sequence ID" value="XM_064996947.1"/>
</dbReference>
<reference evidence="2 3" key="1">
    <citation type="journal article" date="2023" name="Elife">
        <title>Identification of key yeast species and microbe-microbe interactions impacting larval growth of Drosophila in the wild.</title>
        <authorList>
            <person name="Mure A."/>
            <person name="Sugiura Y."/>
            <person name="Maeda R."/>
            <person name="Honda K."/>
            <person name="Sakurai N."/>
            <person name="Takahashi Y."/>
            <person name="Watada M."/>
            <person name="Katoh T."/>
            <person name="Gotoh A."/>
            <person name="Gotoh Y."/>
            <person name="Taniguchi I."/>
            <person name="Nakamura K."/>
            <person name="Hayashi T."/>
            <person name="Katayama T."/>
            <person name="Uemura T."/>
            <person name="Hattori Y."/>
        </authorList>
    </citation>
    <scope>NUCLEOTIDE SEQUENCE [LARGE SCALE GENOMIC DNA]</scope>
    <source>
        <strain evidence="2 3">SC-9</strain>
    </source>
</reference>
<dbReference type="EMBL" id="BTFZ01000011">
    <property type="protein sequence ID" value="GMM36023.1"/>
    <property type="molecule type" value="Genomic_DNA"/>
</dbReference>
<dbReference type="GeneID" id="90073998"/>
<keyword evidence="1" id="KW-0812">Transmembrane</keyword>
<keyword evidence="1" id="KW-1133">Transmembrane helix</keyword>